<dbReference type="PROSITE" id="PS51257">
    <property type="entry name" value="PROKAR_LIPOPROTEIN"/>
    <property type="match status" value="1"/>
</dbReference>
<evidence type="ECO:0000256" key="7">
    <source>
        <dbReference type="ARBA" id="ARBA00023288"/>
    </source>
</evidence>
<keyword evidence="3" id="KW-0732">Signal</keyword>
<keyword evidence="5 8" id="KW-0564">Palmitate</keyword>
<evidence type="ECO:0000256" key="8">
    <source>
        <dbReference type="RuleBase" id="RU363105"/>
    </source>
</evidence>
<dbReference type="EMBL" id="AZIT01000112">
    <property type="protein sequence ID" value="ETZ17081.1"/>
    <property type="molecule type" value="Genomic_DNA"/>
</dbReference>
<evidence type="ECO:0000313" key="10">
    <source>
        <dbReference type="Proteomes" id="UP000019148"/>
    </source>
</evidence>
<dbReference type="InterPro" id="IPR000680">
    <property type="entry name" value="Borrelia_lipo"/>
</dbReference>
<evidence type="ECO:0000313" key="9">
    <source>
        <dbReference type="EMBL" id="ETZ17081.1"/>
    </source>
</evidence>
<comment type="caution">
    <text evidence="9">The sequence shown here is derived from an EMBL/GenBank/DDBJ whole genome shotgun (WGS) entry which is preliminary data.</text>
</comment>
<feature type="non-terminal residue" evidence="9">
    <location>
        <position position="131"/>
    </location>
</feature>
<evidence type="ECO:0000256" key="3">
    <source>
        <dbReference type="ARBA" id="ARBA00022729"/>
    </source>
</evidence>
<proteinExistence type="predicted"/>
<dbReference type="SUPFAM" id="SSF74748">
    <property type="entry name" value="Variable surface antigen VlsE"/>
    <property type="match status" value="1"/>
</dbReference>
<dbReference type="Pfam" id="PF00921">
    <property type="entry name" value="Lipoprotein_2"/>
    <property type="match status" value="1"/>
</dbReference>
<dbReference type="AlphaFoldDB" id="W6TVQ1"/>
<dbReference type="GO" id="GO:0009279">
    <property type="term" value="C:cell outer membrane"/>
    <property type="evidence" value="ECO:0007669"/>
    <property type="project" value="UniProtKB-SubCell"/>
</dbReference>
<evidence type="ECO:0000256" key="2">
    <source>
        <dbReference type="ARBA" id="ARBA00004459"/>
    </source>
</evidence>
<evidence type="ECO:0000256" key="4">
    <source>
        <dbReference type="ARBA" id="ARBA00023136"/>
    </source>
</evidence>
<evidence type="ECO:0000256" key="6">
    <source>
        <dbReference type="ARBA" id="ARBA00023237"/>
    </source>
</evidence>
<reference evidence="9 10" key="1">
    <citation type="submission" date="2013-12" db="EMBL/GenBank/DDBJ databases">
        <title>Comparative genomics of relapsing fever spirochetes.</title>
        <authorList>
            <person name="Schwan T.G."/>
            <person name="Raffel S.J."/>
            <person name="Porcella S.F."/>
        </authorList>
    </citation>
    <scope>NUCLEOTIDE SEQUENCE [LARGE SCALE GENOMIC DNA]</scope>
    <source>
        <strain evidence="9 10">CR2A</strain>
    </source>
</reference>
<dbReference type="RefSeq" id="WP_038368524.1">
    <property type="nucleotide sequence ID" value="NZ_AZIT01000112.1"/>
</dbReference>
<gene>
    <name evidence="9" type="ORF">BDCR2A_02006</name>
</gene>
<evidence type="ECO:0000256" key="1">
    <source>
        <dbReference type="ARBA" id="ARBA00003932"/>
    </source>
</evidence>
<evidence type="ECO:0000256" key="5">
    <source>
        <dbReference type="ARBA" id="ARBA00023139"/>
    </source>
</evidence>
<comment type="function">
    <text evidence="1 8">The Vlp and Vsp proteins are antigenically distinct proteins, only one vlp or vsp gene is transcriptionally active at any one time. Switching between these genes is a mechanism of host immune response evasion.</text>
</comment>
<comment type="subcellular location">
    <subcellularLocation>
        <location evidence="2 8">Cell outer membrane</location>
        <topology evidence="2 8">Lipid-anchor</topology>
    </subcellularLocation>
</comment>
<dbReference type="Proteomes" id="UP000019148">
    <property type="component" value="Unassembled WGS sequence"/>
</dbReference>
<keyword evidence="7 8" id="KW-0449">Lipoprotein</keyword>
<keyword evidence="6 8" id="KW-0998">Cell outer membrane</keyword>
<keyword evidence="4 8" id="KW-0472">Membrane</keyword>
<organism evidence="9 10">
    <name type="scientific">Borrelia duttonii CR2A</name>
    <dbReference type="NCBI Taxonomy" id="1432657"/>
    <lineage>
        <taxon>Bacteria</taxon>
        <taxon>Pseudomonadati</taxon>
        <taxon>Spirochaetota</taxon>
        <taxon>Spirochaetia</taxon>
        <taxon>Spirochaetales</taxon>
        <taxon>Borreliaceae</taxon>
        <taxon>Borrelia</taxon>
    </lineage>
</organism>
<name>W6TVQ1_9SPIR</name>
<protein>
    <recommendedName>
        <fullName evidence="8">Variable large protein</fullName>
    </recommendedName>
</protein>
<accession>W6TVQ1</accession>
<sequence>MKIEKKGEGKIRVVILMVMMMGCNSGGRDPEKVFLSKMVNLGKGFLDVFVSFGDMITGTLGIKAETKKSEIGKYFSDIEKTMIAVKDKLQSEVVKNGNYEKVKTVVEHFITGTLDKIVAGVKEAAKGATGD</sequence>